<sequence length="190" mass="21548">MVLNIIPLSRNLNISKALIDLTSTDHPIIREDNIFITVTDAGQVIIERAKQLLQNWNFANCKKLISGTAGVAACKWLKPHQGMLKCNVDASFSEVLNFVGFGLCIRDEHRNFIKAKTLWSNPVCSLDVGEALSLHHDIQWVRELQLSNVDFEFDTKKVVDYFNKGNNDISEFGAIMDKCRKNCNDFFSKL</sequence>
<reference evidence="2 4" key="2">
    <citation type="journal article" date="2014" name="BMC Genomics">
        <title>An improved genome release (version Mt4.0) for the model legume Medicago truncatula.</title>
        <authorList>
            <person name="Tang H."/>
            <person name="Krishnakumar V."/>
            <person name="Bidwell S."/>
            <person name="Rosen B."/>
            <person name="Chan A."/>
            <person name="Zhou S."/>
            <person name="Gentzbittel L."/>
            <person name="Childs K.L."/>
            <person name="Yandell M."/>
            <person name="Gundlach H."/>
            <person name="Mayer K.F."/>
            <person name="Schwartz D.C."/>
            <person name="Town C.D."/>
        </authorList>
    </citation>
    <scope>GENOME REANNOTATION</scope>
    <source>
        <strain evidence="3 4">cv. Jemalong A17</strain>
    </source>
</reference>
<reference evidence="3" key="3">
    <citation type="submission" date="2015-04" db="UniProtKB">
        <authorList>
            <consortium name="EnsemblPlants"/>
        </authorList>
    </citation>
    <scope>IDENTIFICATION</scope>
    <source>
        <strain evidence="3">cv. Jemalong A17</strain>
    </source>
</reference>
<dbReference type="CDD" id="cd06222">
    <property type="entry name" value="RNase_H_like"/>
    <property type="match status" value="1"/>
</dbReference>
<dbReference type="PaxDb" id="3880-AES74135"/>
<accession>G7J6H6</accession>
<keyword evidence="4" id="KW-1185">Reference proteome</keyword>
<dbReference type="EMBL" id="CM001219">
    <property type="protein sequence ID" value="AES74135.1"/>
    <property type="molecule type" value="Genomic_DNA"/>
</dbReference>
<dbReference type="InterPro" id="IPR002156">
    <property type="entry name" value="RNaseH_domain"/>
</dbReference>
<dbReference type="PANTHER" id="PTHR47074:SF48">
    <property type="entry name" value="POLYNUCLEOTIDYL TRANSFERASE, RIBONUCLEASE H-LIKE SUPERFAMILY PROTEIN"/>
    <property type="match status" value="1"/>
</dbReference>
<evidence type="ECO:0000259" key="1">
    <source>
        <dbReference type="Pfam" id="PF13456"/>
    </source>
</evidence>
<dbReference type="AlphaFoldDB" id="G7J6H6"/>
<dbReference type="EnsemblPlants" id="AES74135">
    <property type="protein sequence ID" value="AES74135"/>
    <property type="gene ID" value="MTR_3g116210"/>
</dbReference>
<dbReference type="GO" id="GO:0003676">
    <property type="term" value="F:nucleic acid binding"/>
    <property type="evidence" value="ECO:0007669"/>
    <property type="project" value="InterPro"/>
</dbReference>
<name>G7J6H6_MEDTR</name>
<dbReference type="PANTHER" id="PTHR47074">
    <property type="entry name" value="BNAC02G40300D PROTEIN"/>
    <property type="match status" value="1"/>
</dbReference>
<evidence type="ECO:0000313" key="2">
    <source>
        <dbReference type="EMBL" id="AES74135.1"/>
    </source>
</evidence>
<evidence type="ECO:0000313" key="4">
    <source>
        <dbReference type="Proteomes" id="UP000002051"/>
    </source>
</evidence>
<dbReference type="GO" id="GO:0004523">
    <property type="term" value="F:RNA-DNA hybrid ribonuclease activity"/>
    <property type="evidence" value="ECO:0007669"/>
    <property type="project" value="InterPro"/>
</dbReference>
<dbReference type="InterPro" id="IPR052929">
    <property type="entry name" value="RNase_H-like_EbsB-rel"/>
</dbReference>
<dbReference type="InterPro" id="IPR044730">
    <property type="entry name" value="RNase_H-like_dom_plant"/>
</dbReference>
<proteinExistence type="predicted"/>
<feature type="domain" description="RNase H type-1" evidence="1">
    <location>
        <begin position="87"/>
        <end position="186"/>
    </location>
</feature>
<gene>
    <name evidence="2" type="ordered locus">MTR_3g116210</name>
</gene>
<dbReference type="Proteomes" id="UP000002051">
    <property type="component" value="Chromosome 3"/>
</dbReference>
<dbReference type="HOGENOM" id="CLU_1430006_0_0_1"/>
<protein>
    <recommendedName>
        <fullName evidence="1">RNase H type-1 domain-containing protein</fullName>
    </recommendedName>
</protein>
<dbReference type="Pfam" id="PF13456">
    <property type="entry name" value="RVT_3"/>
    <property type="match status" value="1"/>
</dbReference>
<organism evidence="2 4">
    <name type="scientific">Medicago truncatula</name>
    <name type="common">Barrel medic</name>
    <name type="synonym">Medicago tribuloides</name>
    <dbReference type="NCBI Taxonomy" id="3880"/>
    <lineage>
        <taxon>Eukaryota</taxon>
        <taxon>Viridiplantae</taxon>
        <taxon>Streptophyta</taxon>
        <taxon>Embryophyta</taxon>
        <taxon>Tracheophyta</taxon>
        <taxon>Spermatophyta</taxon>
        <taxon>Magnoliopsida</taxon>
        <taxon>eudicotyledons</taxon>
        <taxon>Gunneridae</taxon>
        <taxon>Pentapetalae</taxon>
        <taxon>rosids</taxon>
        <taxon>fabids</taxon>
        <taxon>Fabales</taxon>
        <taxon>Fabaceae</taxon>
        <taxon>Papilionoideae</taxon>
        <taxon>50 kb inversion clade</taxon>
        <taxon>NPAAA clade</taxon>
        <taxon>Hologalegina</taxon>
        <taxon>IRL clade</taxon>
        <taxon>Trifolieae</taxon>
        <taxon>Medicago</taxon>
    </lineage>
</organism>
<evidence type="ECO:0000313" key="3">
    <source>
        <dbReference type="EnsemblPlants" id="AES74135"/>
    </source>
</evidence>
<reference evidence="2 4" key="1">
    <citation type="journal article" date="2011" name="Nature">
        <title>The Medicago genome provides insight into the evolution of rhizobial symbioses.</title>
        <authorList>
            <person name="Young N.D."/>
            <person name="Debelle F."/>
            <person name="Oldroyd G.E."/>
            <person name="Geurts R."/>
            <person name="Cannon S.B."/>
            <person name="Udvardi M.K."/>
            <person name="Benedito V.A."/>
            <person name="Mayer K.F."/>
            <person name="Gouzy J."/>
            <person name="Schoof H."/>
            <person name="Van de Peer Y."/>
            <person name="Proost S."/>
            <person name="Cook D.R."/>
            <person name="Meyers B.C."/>
            <person name="Spannagl M."/>
            <person name="Cheung F."/>
            <person name="De Mita S."/>
            <person name="Krishnakumar V."/>
            <person name="Gundlach H."/>
            <person name="Zhou S."/>
            <person name="Mudge J."/>
            <person name="Bharti A.K."/>
            <person name="Murray J.D."/>
            <person name="Naoumkina M.A."/>
            <person name="Rosen B."/>
            <person name="Silverstein K.A."/>
            <person name="Tang H."/>
            <person name="Rombauts S."/>
            <person name="Zhao P.X."/>
            <person name="Zhou P."/>
            <person name="Barbe V."/>
            <person name="Bardou P."/>
            <person name="Bechner M."/>
            <person name="Bellec A."/>
            <person name="Berger A."/>
            <person name="Berges H."/>
            <person name="Bidwell S."/>
            <person name="Bisseling T."/>
            <person name="Choisne N."/>
            <person name="Couloux A."/>
            <person name="Denny R."/>
            <person name="Deshpande S."/>
            <person name="Dai X."/>
            <person name="Doyle J.J."/>
            <person name="Dudez A.M."/>
            <person name="Farmer A.D."/>
            <person name="Fouteau S."/>
            <person name="Franken C."/>
            <person name="Gibelin C."/>
            <person name="Gish J."/>
            <person name="Goldstein S."/>
            <person name="Gonzalez A.J."/>
            <person name="Green P.J."/>
            <person name="Hallab A."/>
            <person name="Hartog M."/>
            <person name="Hua A."/>
            <person name="Humphray S.J."/>
            <person name="Jeong D.H."/>
            <person name="Jing Y."/>
            <person name="Jocker A."/>
            <person name="Kenton S.M."/>
            <person name="Kim D.J."/>
            <person name="Klee K."/>
            <person name="Lai H."/>
            <person name="Lang C."/>
            <person name="Lin S."/>
            <person name="Macmil S.L."/>
            <person name="Magdelenat G."/>
            <person name="Matthews L."/>
            <person name="McCorrison J."/>
            <person name="Monaghan E.L."/>
            <person name="Mun J.H."/>
            <person name="Najar F.Z."/>
            <person name="Nicholson C."/>
            <person name="Noirot C."/>
            <person name="O'Bleness M."/>
            <person name="Paule C.R."/>
            <person name="Poulain J."/>
            <person name="Prion F."/>
            <person name="Qin B."/>
            <person name="Qu C."/>
            <person name="Retzel E.F."/>
            <person name="Riddle C."/>
            <person name="Sallet E."/>
            <person name="Samain S."/>
            <person name="Samson N."/>
            <person name="Sanders I."/>
            <person name="Saurat O."/>
            <person name="Scarpelli C."/>
            <person name="Schiex T."/>
            <person name="Segurens B."/>
            <person name="Severin A.J."/>
            <person name="Sherrier D.J."/>
            <person name="Shi R."/>
            <person name="Sims S."/>
            <person name="Singer S.R."/>
            <person name="Sinharoy S."/>
            <person name="Sterck L."/>
            <person name="Viollet A."/>
            <person name="Wang B.B."/>
            <person name="Wang K."/>
            <person name="Wang M."/>
            <person name="Wang X."/>
            <person name="Warfsmann J."/>
            <person name="Weissenbach J."/>
            <person name="White D.D."/>
            <person name="White J.D."/>
            <person name="Wiley G.B."/>
            <person name="Wincker P."/>
            <person name="Xing Y."/>
            <person name="Yang L."/>
            <person name="Yao Z."/>
            <person name="Ying F."/>
            <person name="Zhai J."/>
            <person name="Zhou L."/>
            <person name="Zuber A."/>
            <person name="Denarie J."/>
            <person name="Dixon R.A."/>
            <person name="May G.D."/>
            <person name="Schwartz D.C."/>
            <person name="Rogers J."/>
            <person name="Quetier F."/>
            <person name="Town C.D."/>
            <person name="Roe B.A."/>
        </authorList>
    </citation>
    <scope>NUCLEOTIDE SEQUENCE [LARGE SCALE GENOMIC DNA]</scope>
    <source>
        <strain evidence="2">A17</strain>
        <strain evidence="3 4">cv. Jemalong A17</strain>
    </source>
</reference>